<name>A0A1M7Z2B5_9VIBR</name>
<keyword evidence="2" id="KW-1185">Reference proteome</keyword>
<reference evidence="2" key="1">
    <citation type="submission" date="2016-12" db="EMBL/GenBank/DDBJ databases">
        <authorList>
            <person name="Rodrigo-Torres L."/>
            <person name="Arahal R.D."/>
            <person name="Lucena T."/>
        </authorList>
    </citation>
    <scope>NUCLEOTIDE SEQUENCE [LARGE SCALE GENOMIC DNA]</scope>
</reference>
<dbReference type="AlphaFoldDB" id="A0A1M7Z2B5"/>
<evidence type="ECO:0000313" key="2">
    <source>
        <dbReference type="Proteomes" id="UP000184600"/>
    </source>
</evidence>
<protein>
    <submittedName>
        <fullName evidence="1">Uncharacterized protein</fullName>
    </submittedName>
</protein>
<dbReference type="STRING" id="1117707.VQ7734_04749"/>
<organism evidence="1 2">
    <name type="scientific">Vibrio quintilis</name>
    <dbReference type="NCBI Taxonomy" id="1117707"/>
    <lineage>
        <taxon>Bacteria</taxon>
        <taxon>Pseudomonadati</taxon>
        <taxon>Pseudomonadota</taxon>
        <taxon>Gammaproteobacteria</taxon>
        <taxon>Vibrionales</taxon>
        <taxon>Vibrionaceae</taxon>
        <taxon>Vibrio</taxon>
    </lineage>
</organism>
<evidence type="ECO:0000313" key="1">
    <source>
        <dbReference type="EMBL" id="SHO58974.1"/>
    </source>
</evidence>
<proteinExistence type="predicted"/>
<dbReference type="EMBL" id="FRFG01000087">
    <property type="protein sequence ID" value="SHO58974.1"/>
    <property type="molecule type" value="Genomic_DNA"/>
</dbReference>
<accession>A0A1M7Z2B5</accession>
<gene>
    <name evidence="1" type="ORF">VQ7734_04749</name>
</gene>
<sequence length="125" mass="14915">MIKIMVLTMISNNLRDITVTEDELLIFFESEPERANYDPVWLFDDSVYRYEFNNIKLSFSIIPNVGDIRLILFHHENMIYEFNAMSVKDVKCFSDMLTIYINHNEFIDVILQPSIRVKHRYKGTN</sequence>
<dbReference type="Proteomes" id="UP000184600">
    <property type="component" value="Unassembled WGS sequence"/>
</dbReference>